<reference evidence="2" key="1">
    <citation type="submission" date="2015-05" db="EMBL/GenBank/DDBJ databases">
        <authorList>
            <person name="Fogelqvist Johan"/>
        </authorList>
    </citation>
    <scope>NUCLEOTIDE SEQUENCE [LARGE SCALE GENOMIC DNA]</scope>
</reference>
<name>A0A0G4LPL8_VERLO</name>
<gene>
    <name evidence="1" type="ORF">BN1723_003034</name>
</gene>
<proteinExistence type="predicted"/>
<sequence>MASIGKINFSGASFTNENTVALLNLNVDVCFWRCDPSPEFVPVGSALTVKRRVEAESGSIHRTACKLGFLFNEVIPDTPNLIKAYGKRVSEILALPKVNPQGTDEDGPFRPFIGADCTSIWAAATSGSPSIGVLLLACMLADAWDAKTAISIWVELIDERKEQIQAQQKDNKMLSLQTLAAARQEFARAELASWDASERRRFIESRGEICRIIVQENDTILSTANTGSNIEINLDALFSERAEFLGLYPLGSSAYHDFGLWVRAEKHAACTQALERELRRLQLNQVESLAESISWLKNGVSAGKKSIFARDPTLTFQRF</sequence>
<organism evidence="1 2">
    <name type="scientific">Verticillium longisporum</name>
    <name type="common">Verticillium dahliae var. longisporum</name>
    <dbReference type="NCBI Taxonomy" id="100787"/>
    <lineage>
        <taxon>Eukaryota</taxon>
        <taxon>Fungi</taxon>
        <taxon>Dikarya</taxon>
        <taxon>Ascomycota</taxon>
        <taxon>Pezizomycotina</taxon>
        <taxon>Sordariomycetes</taxon>
        <taxon>Hypocreomycetidae</taxon>
        <taxon>Glomerellales</taxon>
        <taxon>Plectosphaerellaceae</taxon>
        <taxon>Verticillium</taxon>
    </lineage>
</organism>
<protein>
    <submittedName>
        <fullName evidence="1">Uncharacterized protein</fullName>
    </submittedName>
</protein>
<dbReference type="Proteomes" id="UP000045706">
    <property type="component" value="Unassembled WGS sequence"/>
</dbReference>
<evidence type="ECO:0000313" key="2">
    <source>
        <dbReference type="Proteomes" id="UP000045706"/>
    </source>
</evidence>
<evidence type="ECO:0000313" key="1">
    <source>
        <dbReference type="EMBL" id="CRK23874.1"/>
    </source>
</evidence>
<accession>A0A0G4LPL8</accession>
<dbReference type="EMBL" id="CVQI01015557">
    <property type="protein sequence ID" value="CRK23874.1"/>
    <property type="molecule type" value="Genomic_DNA"/>
</dbReference>
<dbReference type="AlphaFoldDB" id="A0A0G4LPL8"/>